<dbReference type="Proteomes" id="UP001374599">
    <property type="component" value="Unassembled WGS sequence"/>
</dbReference>
<name>A0ACB5UJ70_9FIRM</name>
<reference evidence="1" key="1">
    <citation type="submission" date="2023-09" db="EMBL/GenBank/DDBJ databases">
        <title>Vallitalea sediminicola and Vallitalea maricola sp. nov., anaerobic bacteria isolated from marine sediment.</title>
        <authorList>
            <person name="Hirano S."/>
            <person name="Maeda A."/>
            <person name="Terahara T."/>
            <person name="Mori K."/>
            <person name="Hamada M."/>
            <person name="Matsumoto R."/>
            <person name="Kobayashi T."/>
        </authorList>
    </citation>
    <scope>NUCLEOTIDE SEQUENCE</scope>
    <source>
        <strain evidence="1">AN17-2</strain>
    </source>
</reference>
<evidence type="ECO:0000313" key="1">
    <source>
        <dbReference type="EMBL" id="GMQ62600.1"/>
    </source>
</evidence>
<organism evidence="1 2">
    <name type="scientific">Vallitalea maricola</name>
    <dbReference type="NCBI Taxonomy" id="3074433"/>
    <lineage>
        <taxon>Bacteria</taxon>
        <taxon>Bacillati</taxon>
        <taxon>Bacillota</taxon>
        <taxon>Clostridia</taxon>
        <taxon>Lachnospirales</taxon>
        <taxon>Vallitaleaceae</taxon>
        <taxon>Vallitalea</taxon>
    </lineage>
</organism>
<accession>A0ACB5UJ70</accession>
<dbReference type="EMBL" id="BTPU01000027">
    <property type="protein sequence ID" value="GMQ62600.1"/>
    <property type="molecule type" value="Genomic_DNA"/>
</dbReference>
<protein>
    <submittedName>
        <fullName evidence="1">Uncharacterized protein</fullName>
    </submittedName>
</protein>
<proteinExistence type="predicted"/>
<comment type="caution">
    <text evidence="1">The sequence shown here is derived from an EMBL/GenBank/DDBJ whole genome shotgun (WGS) entry which is preliminary data.</text>
</comment>
<keyword evidence="2" id="KW-1185">Reference proteome</keyword>
<evidence type="ECO:0000313" key="2">
    <source>
        <dbReference type="Proteomes" id="UP001374599"/>
    </source>
</evidence>
<gene>
    <name evidence="1" type="ORF">AN2V17_18320</name>
</gene>
<sequence length="112" mass="12906">MNDILNIVGNTVRQFRTAKNLSQEELALRAKVHPTHIGRVERGSINCTIEMLNKIITALGISFEDFFKQIQPSTNTDNEVFPILLAKLIQLEKEEQECILEFVTNYKLMKKE</sequence>